<dbReference type="EMBL" id="JH993010">
    <property type="protein sequence ID" value="EKX43401.1"/>
    <property type="molecule type" value="Genomic_DNA"/>
</dbReference>
<evidence type="ECO:0000256" key="1">
    <source>
        <dbReference type="ARBA" id="ARBA00022737"/>
    </source>
</evidence>
<dbReference type="SMART" id="SM00368">
    <property type="entry name" value="LRR_RI"/>
    <property type="match status" value="3"/>
</dbReference>
<dbReference type="InterPro" id="IPR001611">
    <property type="entry name" value="Leu-rich_rpt"/>
</dbReference>
<organism evidence="2">
    <name type="scientific">Guillardia theta (strain CCMP2712)</name>
    <name type="common">Cryptophyte</name>
    <dbReference type="NCBI Taxonomy" id="905079"/>
    <lineage>
        <taxon>Eukaryota</taxon>
        <taxon>Cryptophyceae</taxon>
        <taxon>Pyrenomonadales</taxon>
        <taxon>Geminigeraceae</taxon>
        <taxon>Guillardia</taxon>
    </lineage>
</organism>
<dbReference type="InterPro" id="IPR032675">
    <property type="entry name" value="LRR_dom_sf"/>
</dbReference>
<dbReference type="Gene3D" id="3.80.10.10">
    <property type="entry name" value="Ribonuclease Inhibitor"/>
    <property type="match status" value="2"/>
</dbReference>
<feature type="non-terminal residue" evidence="2">
    <location>
        <position position="1"/>
    </location>
</feature>
<evidence type="ECO:0000313" key="3">
    <source>
        <dbReference type="EnsemblProtists" id="EKX43401"/>
    </source>
</evidence>
<protein>
    <submittedName>
        <fullName evidence="2 3">Uncharacterized protein</fullName>
    </submittedName>
</protein>
<dbReference type="HOGENOM" id="CLU_1615189_0_0_1"/>
<keyword evidence="1" id="KW-0677">Repeat</keyword>
<name>L1J4H6_GUITC</name>
<dbReference type="STRING" id="905079.L1J4H6"/>
<dbReference type="EnsemblProtists" id="EKX43401">
    <property type="protein sequence ID" value="EKX43401"/>
    <property type="gene ID" value="GUITHDRAFT_57888"/>
</dbReference>
<dbReference type="RefSeq" id="XP_005830381.1">
    <property type="nucleotide sequence ID" value="XM_005830324.1"/>
</dbReference>
<dbReference type="PaxDb" id="55529-EKX43401"/>
<dbReference type="Proteomes" id="UP000011087">
    <property type="component" value="Unassembled WGS sequence"/>
</dbReference>
<dbReference type="AlphaFoldDB" id="L1J4H6"/>
<dbReference type="PANTHER" id="PTHR24111:SF0">
    <property type="entry name" value="LEUCINE-RICH REPEAT-CONTAINING PROTEIN"/>
    <property type="match status" value="1"/>
</dbReference>
<accession>L1J4H6</accession>
<reference evidence="2 4" key="1">
    <citation type="journal article" date="2012" name="Nature">
        <title>Algal genomes reveal evolutionary mosaicism and the fate of nucleomorphs.</title>
        <authorList>
            <consortium name="DOE Joint Genome Institute"/>
            <person name="Curtis B.A."/>
            <person name="Tanifuji G."/>
            <person name="Burki F."/>
            <person name="Gruber A."/>
            <person name="Irimia M."/>
            <person name="Maruyama S."/>
            <person name="Arias M.C."/>
            <person name="Ball S.G."/>
            <person name="Gile G.H."/>
            <person name="Hirakawa Y."/>
            <person name="Hopkins J.F."/>
            <person name="Kuo A."/>
            <person name="Rensing S.A."/>
            <person name="Schmutz J."/>
            <person name="Symeonidi A."/>
            <person name="Elias M."/>
            <person name="Eveleigh R.J."/>
            <person name="Herman E.K."/>
            <person name="Klute M.J."/>
            <person name="Nakayama T."/>
            <person name="Obornik M."/>
            <person name="Reyes-Prieto A."/>
            <person name="Armbrust E.V."/>
            <person name="Aves S.J."/>
            <person name="Beiko R.G."/>
            <person name="Coutinho P."/>
            <person name="Dacks J.B."/>
            <person name="Durnford D.G."/>
            <person name="Fast N.M."/>
            <person name="Green B.R."/>
            <person name="Grisdale C.J."/>
            <person name="Hempel F."/>
            <person name="Henrissat B."/>
            <person name="Hoppner M.P."/>
            <person name="Ishida K."/>
            <person name="Kim E."/>
            <person name="Koreny L."/>
            <person name="Kroth P.G."/>
            <person name="Liu Y."/>
            <person name="Malik S.B."/>
            <person name="Maier U.G."/>
            <person name="McRose D."/>
            <person name="Mock T."/>
            <person name="Neilson J.A."/>
            <person name="Onodera N.T."/>
            <person name="Poole A.M."/>
            <person name="Pritham E.J."/>
            <person name="Richards T.A."/>
            <person name="Rocap G."/>
            <person name="Roy S.W."/>
            <person name="Sarai C."/>
            <person name="Schaack S."/>
            <person name="Shirato S."/>
            <person name="Slamovits C.H."/>
            <person name="Spencer D.F."/>
            <person name="Suzuki S."/>
            <person name="Worden A.Z."/>
            <person name="Zauner S."/>
            <person name="Barry K."/>
            <person name="Bell C."/>
            <person name="Bharti A.K."/>
            <person name="Crow J.A."/>
            <person name="Grimwood J."/>
            <person name="Kramer R."/>
            <person name="Lindquist E."/>
            <person name="Lucas S."/>
            <person name="Salamov A."/>
            <person name="McFadden G.I."/>
            <person name="Lane C.E."/>
            <person name="Keeling P.J."/>
            <person name="Gray M.W."/>
            <person name="Grigoriev I.V."/>
            <person name="Archibald J.M."/>
        </authorList>
    </citation>
    <scope>NUCLEOTIDE SEQUENCE</scope>
    <source>
        <strain evidence="2 4">CCMP2712</strain>
    </source>
</reference>
<gene>
    <name evidence="2" type="ORF">GUITHDRAFT_57888</name>
</gene>
<reference evidence="3" key="3">
    <citation type="submission" date="2015-06" db="UniProtKB">
        <authorList>
            <consortium name="EnsemblProtists"/>
        </authorList>
    </citation>
    <scope>IDENTIFICATION</scope>
</reference>
<sequence length="165" mass="17981">VELESLRLSFHHAVELCAFIANNRTVRKVSLRKLGLDQEVASLLAQSLGVNTKVTSLDLRENNIGEPPRSSHHLLFFFLLVLRPPGPEGAKALSAVLRSRCSLKTLSLYGNAITTVGACELARALEHNSTLSQLDLGDNLIEDEGLVRISKALVKTTSLTSLQLQ</sequence>
<reference evidence="4" key="2">
    <citation type="submission" date="2012-11" db="EMBL/GenBank/DDBJ databases">
        <authorList>
            <person name="Kuo A."/>
            <person name="Curtis B.A."/>
            <person name="Tanifuji G."/>
            <person name="Burki F."/>
            <person name="Gruber A."/>
            <person name="Irimia M."/>
            <person name="Maruyama S."/>
            <person name="Arias M.C."/>
            <person name="Ball S.G."/>
            <person name="Gile G.H."/>
            <person name="Hirakawa Y."/>
            <person name="Hopkins J.F."/>
            <person name="Rensing S.A."/>
            <person name="Schmutz J."/>
            <person name="Symeonidi A."/>
            <person name="Elias M."/>
            <person name="Eveleigh R.J."/>
            <person name="Herman E.K."/>
            <person name="Klute M.J."/>
            <person name="Nakayama T."/>
            <person name="Obornik M."/>
            <person name="Reyes-Prieto A."/>
            <person name="Armbrust E.V."/>
            <person name="Aves S.J."/>
            <person name="Beiko R.G."/>
            <person name="Coutinho P."/>
            <person name="Dacks J.B."/>
            <person name="Durnford D.G."/>
            <person name="Fast N.M."/>
            <person name="Green B.R."/>
            <person name="Grisdale C."/>
            <person name="Hempe F."/>
            <person name="Henrissat B."/>
            <person name="Hoppner M.P."/>
            <person name="Ishida K.-I."/>
            <person name="Kim E."/>
            <person name="Koreny L."/>
            <person name="Kroth P.G."/>
            <person name="Liu Y."/>
            <person name="Malik S.-B."/>
            <person name="Maier U.G."/>
            <person name="McRose D."/>
            <person name="Mock T."/>
            <person name="Neilson J.A."/>
            <person name="Onodera N.T."/>
            <person name="Poole A.M."/>
            <person name="Pritham E.J."/>
            <person name="Richards T.A."/>
            <person name="Rocap G."/>
            <person name="Roy S.W."/>
            <person name="Sarai C."/>
            <person name="Schaack S."/>
            <person name="Shirato S."/>
            <person name="Slamovits C.H."/>
            <person name="Spencer D.F."/>
            <person name="Suzuki S."/>
            <person name="Worden A.Z."/>
            <person name="Zauner S."/>
            <person name="Barry K."/>
            <person name="Bell C."/>
            <person name="Bharti A.K."/>
            <person name="Crow J.A."/>
            <person name="Grimwood J."/>
            <person name="Kramer R."/>
            <person name="Lindquist E."/>
            <person name="Lucas S."/>
            <person name="Salamov A."/>
            <person name="McFadden G.I."/>
            <person name="Lane C.E."/>
            <person name="Keeling P.J."/>
            <person name="Gray M.W."/>
            <person name="Grigoriev I.V."/>
            <person name="Archibald J.M."/>
        </authorList>
    </citation>
    <scope>NUCLEOTIDE SEQUENCE</scope>
    <source>
        <strain evidence="4">CCMP2712</strain>
    </source>
</reference>
<dbReference type="KEGG" id="gtt:GUITHDRAFT_57888"/>
<dbReference type="GeneID" id="17300118"/>
<dbReference type="OrthoDB" id="201274at2759"/>
<dbReference type="eggNOG" id="KOG4308">
    <property type="taxonomic scope" value="Eukaryota"/>
</dbReference>
<dbReference type="Pfam" id="PF13516">
    <property type="entry name" value="LRR_6"/>
    <property type="match status" value="3"/>
</dbReference>
<evidence type="ECO:0000313" key="2">
    <source>
        <dbReference type="EMBL" id="EKX43401.1"/>
    </source>
</evidence>
<dbReference type="InterPro" id="IPR052201">
    <property type="entry name" value="LRR-containing_regulator"/>
</dbReference>
<dbReference type="PANTHER" id="PTHR24111">
    <property type="entry name" value="LEUCINE-RICH REPEAT-CONTAINING PROTEIN 34"/>
    <property type="match status" value="1"/>
</dbReference>
<proteinExistence type="predicted"/>
<feature type="non-terminal residue" evidence="2">
    <location>
        <position position="165"/>
    </location>
</feature>
<dbReference type="SUPFAM" id="SSF52047">
    <property type="entry name" value="RNI-like"/>
    <property type="match status" value="1"/>
</dbReference>
<keyword evidence="4" id="KW-1185">Reference proteome</keyword>
<evidence type="ECO:0000313" key="4">
    <source>
        <dbReference type="Proteomes" id="UP000011087"/>
    </source>
</evidence>